<evidence type="ECO:0000259" key="8">
    <source>
        <dbReference type="PROSITE" id="PS51372"/>
    </source>
</evidence>
<dbReference type="SUPFAM" id="SSF55804">
    <property type="entry name" value="Phoshotransferase/anion transport protein"/>
    <property type="match status" value="1"/>
</dbReference>
<dbReference type="PROSITE" id="PS51372">
    <property type="entry name" value="PRD_2"/>
    <property type="match status" value="2"/>
</dbReference>
<feature type="domain" description="PTS EIIB type-2" evidence="7">
    <location>
        <begin position="422"/>
        <end position="510"/>
    </location>
</feature>
<keyword evidence="2" id="KW-0677">Repeat</keyword>
<evidence type="ECO:0000313" key="10">
    <source>
        <dbReference type="Proteomes" id="UP000581688"/>
    </source>
</evidence>
<evidence type="ECO:0000259" key="7">
    <source>
        <dbReference type="PROSITE" id="PS51099"/>
    </source>
</evidence>
<keyword evidence="3" id="KW-0805">Transcription regulation</keyword>
<comment type="caution">
    <text evidence="9">The sequence shown here is derived from an EMBL/GenBank/DDBJ whole genome shotgun (WGS) entry which is preliminary data.</text>
</comment>
<gene>
    <name evidence="9" type="ORF">HNQ94_002151</name>
</gene>
<feature type="domain" description="PRD" evidence="8">
    <location>
        <begin position="199"/>
        <end position="304"/>
    </location>
</feature>
<dbReference type="InterPro" id="IPR036390">
    <property type="entry name" value="WH_DNA-bd_sf"/>
</dbReference>
<dbReference type="PROSITE" id="PS51094">
    <property type="entry name" value="PTS_EIIA_TYPE_2"/>
    <property type="match status" value="1"/>
</dbReference>
<dbReference type="GO" id="GO:0008982">
    <property type="term" value="F:protein-N(PI)-phosphohistidine-sugar phosphotransferase activity"/>
    <property type="evidence" value="ECO:0007669"/>
    <property type="project" value="InterPro"/>
</dbReference>
<accession>A0A841Q5V8</accession>
<evidence type="ECO:0000259" key="6">
    <source>
        <dbReference type="PROSITE" id="PS51094"/>
    </source>
</evidence>
<dbReference type="Gene3D" id="3.40.930.10">
    <property type="entry name" value="Mannitol-specific EII, Chain A"/>
    <property type="match status" value="1"/>
</dbReference>
<dbReference type="InterPro" id="IPR002178">
    <property type="entry name" value="PTS_EIIA_type-2_dom"/>
</dbReference>
<organism evidence="9 10">
    <name type="scientific">Salirhabdus euzebyi</name>
    <dbReference type="NCBI Taxonomy" id="394506"/>
    <lineage>
        <taxon>Bacteria</taxon>
        <taxon>Bacillati</taxon>
        <taxon>Bacillota</taxon>
        <taxon>Bacilli</taxon>
        <taxon>Bacillales</taxon>
        <taxon>Bacillaceae</taxon>
        <taxon>Salirhabdus</taxon>
    </lineage>
</organism>
<keyword evidence="5" id="KW-0804">Transcription</keyword>
<evidence type="ECO:0000256" key="3">
    <source>
        <dbReference type="ARBA" id="ARBA00023015"/>
    </source>
</evidence>
<evidence type="ECO:0000256" key="1">
    <source>
        <dbReference type="ARBA" id="ARBA00022679"/>
    </source>
</evidence>
<dbReference type="AlphaFoldDB" id="A0A841Q5V8"/>
<dbReference type="InterPro" id="IPR036095">
    <property type="entry name" value="PTS_EIIB-like_sf"/>
</dbReference>
<dbReference type="CDD" id="cd05568">
    <property type="entry name" value="PTS_IIB_bgl_like"/>
    <property type="match status" value="1"/>
</dbReference>
<keyword evidence="10" id="KW-1185">Reference proteome</keyword>
<dbReference type="Pfam" id="PF02302">
    <property type="entry name" value="PTS_IIB"/>
    <property type="match status" value="1"/>
</dbReference>
<dbReference type="InterPro" id="IPR050661">
    <property type="entry name" value="BglG_antiterminators"/>
</dbReference>
<dbReference type="SUPFAM" id="SSF52794">
    <property type="entry name" value="PTS system IIB component-like"/>
    <property type="match status" value="1"/>
</dbReference>
<dbReference type="CDD" id="cd00211">
    <property type="entry name" value="PTS_IIA_fru"/>
    <property type="match status" value="1"/>
</dbReference>
<dbReference type="InterPro" id="IPR013011">
    <property type="entry name" value="PTS_EIIB_2"/>
</dbReference>
<proteinExistence type="predicted"/>
<dbReference type="PANTHER" id="PTHR30185:SF9">
    <property type="entry name" value="MANNITOL-SPECIFIC PHOSPHOTRANSFERASE ENZYME IIA COMPONENT"/>
    <property type="match status" value="1"/>
</dbReference>
<evidence type="ECO:0000256" key="5">
    <source>
        <dbReference type="ARBA" id="ARBA00023163"/>
    </source>
</evidence>
<dbReference type="PANTHER" id="PTHR30185">
    <property type="entry name" value="CRYPTIC BETA-GLUCOSIDE BGL OPERON ANTITERMINATOR"/>
    <property type="match status" value="1"/>
</dbReference>
<dbReference type="InterPro" id="IPR013196">
    <property type="entry name" value="HTH_11"/>
</dbReference>
<dbReference type="GO" id="GO:0006355">
    <property type="term" value="P:regulation of DNA-templated transcription"/>
    <property type="evidence" value="ECO:0007669"/>
    <property type="project" value="InterPro"/>
</dbReference>
<protein>
    <submittedName>
        <fullName evidence="9">Mannitol operon transcriptional antiterminator</fullName>
    </submittedName>
</protein>
<name>A0A841Q5V8_9BACI</name>
<dbReference type="Pfam" id="PF08279">
    <property type="entry name" value="HTH_11"/>
    <property type="match status" value="1"/>
</dbReference>
<dbReference type="Pfam" id="PF05043">
    <property type="entry name" value="Mga"/>
    <property type="match status" value="1"/>
</dbReference>
<dbReference type="InterPro" id="IPR036388">
    <property type="entry name" value="WH-like_DNA-bd_sf"/>
</dbReference>
<dbReference type="InterPro" id="IPR036634">
    <property type="entry name" value="PRD_sf"/>
</dbReference>
<dbReference type="Proteomes" id="UP000581688">
    <property type="component" value="Unassembled WGS sequence"/>
</dbReference>
<feature type="domain" description="PTS EIIA type-2" evidence="6">
    <location>
        <begin position="559"/>
        <end position="702"/>
    </location>
</feature>
<sequence>MTLDQRSAAVLTHLIHADSYLSIKELTERLNVSRRTIYYDLEKINYWLEQQGLSIVEQVRSVGLILDEETKKLIPSKLGEIKAWHYELSATERFAWIAIYLFASEKALYLEQLMEKVRVSRNTTIEDIKTLKMEMLKFDLELDFDRKTGYVIRGNESDIRKAIVYFLSLAVPEENWESLISDMQMLLKSYNQMDEEENLFSVDDLKAVYRVISESEKVLNIEFTDDVLHSLSLRFVLFSKRVAQGKYVEMDTIEKEVLRDTKEFKAARFISERLTELFHIPYSEDEELYITTHLLSAKVNYSDEVILTHAVPTDLRTVAEHIVDDFQKHACVLFQNRDLLVKNLLIHLKPAYYRIKYGLEVQNQLVESIKTRYPEIFSLTKKVVHHFEKIIGKPVHENEIAYIAIHFGGWMRREGTEPASRKRVLLVCANGVGTSQILKQQLEGLFSTIDIVGTASVREFERKEYDVDFIISTTPVSKKDLPVFIVSPILTDSEKEGLLKKVNSLFHHTRQQAYSVDGLMDLIQRHASVHDQAKLYDDLKQYLTRTPITKKQIKPSLTELITIDTIQMIHSVKDWKEAIRVASSPLIKNDSITDRYIEEMISNVEKLGPYIVIAPKIAIPHAKPEHGVQKLGMSLLRLEKSVAFSDQQKHDVHFVVVLAAIDNETHLKALSQFTRLMSNPSTIENMLQACSKEELFSYIEKTIQTDEINN</sequence>
<keyword evidence="1" id="KW-0808">Transferase</keyword>
<dbReference type="InterPro" id="IPR011608">
    <property type="entry name" value="PRD"/>
</dbReference>
<dbReference type="EMBL" id="JACHGH010000005">
    <property type="protein sequence ID" value="MBB6453702.1"/>
    <property type="molecule type" value="Genomic_DNA"/>
</dbReference>
<dbReference type="InterPro" id="IPR016152">
    <property type="entry name" value="PTrfase/Anion_transptr"/>
</dbReference>
<dbReference type="SUPFAM" id="SSF46785">
    <property type="entry name" value="Winged helix' DNA-binding domain"/>
    <property type="match status" value="1"/>
</dbReference>
<dbReference type="Gene3D" id="1.10.10.10">
    <property type="entry name" value="Winged helix-like DNA-binding domain superfamily/Winged helix DNA-binding domain"/>
    <property type="match status" value="1"/>
</dbReference>
<dbReference type="Pfam" id="PF00874">
    <property type="entry name" value="PRD"/>
    <property type="match status" value="2"/>
</dbReference>
<dbReference type="InterPro" id="IPR003501">
    <property type="entry name" value="PTS_EIIB_2/3"/>
</dbReference>
<reference evidence="9 10" key="1">
    <citation type="submission" date="2020-08" db="EMBL/GenBank/DDBJ databases">
        <title>Genomic Encyclopedia of Type Strains, Phase IV (KMG-IV): sequencing the most valuable type-strain genomes for metagenomic binning, comparative biology and taxonomic classification.</title>
        <authorList>
            <person name="Goeker M."/>
        </authorList>
    </citation>
    <scope>NUCLEOTIDE SEQUENCE [LARGE SCALE GENOMIC DNA]</scope>
    <source>
        <strain evidence="9 10">DSM 19612</strain>
    </source>
</reference>
<keyword evidence="4" id="KW-0010">Activator</keyword>
<dbReference type="InterPro" id="IPR007737">
    <property type="entry name" value="Mga_HTH"/>
</dbReference>
<dbReference type="PROSITE" id="PS51099">
    <property type="entry name" value="PTS_EIIB_TYPE_2"/>
    <property type="match status" value="1"/>
</dbReference>
<feature type="domain" description="PRD" evidence="8">
    <location>
        <begin position="310"/>
        <end position="417"/>
    </location>
</feature>
<dbReference type="Pfam" id="PF00359">
    <property type="entry name" value="PTS_EIIA_2"/>
    <property type="match status" value="1"/>
</dbReference>
<evidence type="ECO:0000313" key="9">
    <source>
        <dbReference type="EMBL" id="MBB6453702.1"/>
    </source>
</evidence>
<dbReference type="Gene3D" id="1.10.1790.10">
    <property type="entry name" value="PRD domain"/>
    <property type="match status" value="2"/>
</dbReference>
<dbReference type="SUPFAM" id="SSF63520">
    <property type="entry name" value="PTS-regulatory domain, PRD"/>
    <property type="match status" value="2"/>
</dbReference>
<dbReference type="GO" id="GO:0009401">
    <property type="term" value="P:phosphoenolpyruvate-dependent sugar phosphotransferase system"/>
    <property type="evidence" value="ECO:0007669"/>
    <property type="project" value="InterPro"/>
</dbReference>
<evidence type="ECO:0000256" key="2">
    <source>
        <dbReference type="ARBA" id="ARBA00022737"/>
    </source>
</evidence>
<evidence type="ECO:0000256" key="4">
    <source>
        <dbReference type="ARBA" id="ARBA00023159"/>
    </source>
</evidence>
<dbReference type="Gene3D" id="3.40.50.2300">
    <property type="match status" value="1"/>
</dbReference>
<dbReference type="RefSeq" id="WP_174495952.1">
    <property type="nucleotide sequence ID" value="NZ_CADDWK010000005.1"/>
</dbReference>